<feature type="region of interest" description="Disordered" evidence="8">
    <location>
        <begin position="1"/>
        <end position="32"/>
    </location>
</feature>
<dbReference type="EC" id="2.7.7.108" evidence="5"/>
<evidence type="ECO:0000256" key="5">
    <source>
        <dbReference type="ARBA" id="ARBA00034531"/>
    </source>
</evidence>
<evidence type="ECO:0000256" key="6">
    <source>
        <dbReference type="ARBA" id="ARBA00047939"/>
    </source>
</evidence>
<comment type="catalytic activity">
    <reaction evidence="7">
        <text>L-tyrosyl-[protein] + ATP = O-(5'-adenylyl)-L-tyrosyl-[protein] + diphosphate</text>
        <dbReference type="Rhea" id="RHEA:54288"/>
        <dbReference type="Rhea" id="RHEA-COMP:10136"/>
        <dbReference type="Rhea" id="RHEA-COMP:13846"/>
        <dbReference type="ChEBI" id="CHEBI:30616"/>
        <dbReference type="ChEBI" id="CHEBI:33019"/>
        <dbReference type="ChEBI" id="CHEBI:46858"/>
        <dbReference type="ChEBI" id="CHEBI:83624"/>
        <dbReference type="EC" id="2.7.7.108"/>
    </reaction>
</comment>
<evidence type="ECO:0000256" key="8">
    <source>
        <dbReference type="SAM" id="MobiDB-lite"/>
    </source>
</evidence>
<evidence type="ECO:0000313" key="10">
    <source>
        <dbReference type="EMBL" id="MBU9764235.1"/>
    </source>
</evidence>
<comment type="caution">
    <text evidence="10">The sequence shown here is derived from an EMBL/GenBank/DDBJ whole genome shotgun (WGS) entry which is preliminary data.</text>
</comment>
<evidence type="ECO:0000256" key="4">
    <source>
        <dbReference type="ARBA" id="ARBA00022840"/>
    </source>
</evidence>
<name>A0ABS6KKU8_9MYCO</name>
<evidence type="ECO:0000259" key="9">
    <source>
        <dbReference type="PROSITE" id="PS51459"/>
    </source>
</evidence>
<feature type="domain" description="Fido" evidence="9">
    <location>
        <begin position="209"/>
        <end position="353"/>
    </location>
</feature>
<proteinExistence type="predicted"/>
<evidence type="ECO:0000256" key="2">
    <source>
        <dbReference type="ARBA" id="ARBA00022695"/>
    </source>
</evidence>
<keyword evidence="3" id="KW-0547">Nucleotide-binding</keyword>
<dbReference type="Proteomes" id="UP000812982">
    <property type="component" value="Unassembled WGS sequence"/>
</dbReference>
<evidence type="ECO:0000256" key="1">
    <source>
        <dbReference type="ARBA" id="ARBA00022679"/>
    </source>
</evidence>
<protein>
    <recommendedName>
        <fullName evidence="5">protein adenylyltransferase</fullName>
        <ecNumber evidence="5">2.7.7.108</ecNumber>
    </recommendedName>
</protein>
<dbReference type="PANTHER" id="PTHR39560:SF1">
    <property type="entry name" value="PROTEIN ADENYLYLTRANSFERASE FIC-RELATED"/>
    <property type="match status" value="1"/>
</dbReference>
<dbReference type="PANTHER" id="PTHR39560">
    <property type="entry name" value="PROTEIN ADENYLYLTRANSFERASE FIC-RELATED"/>
    <property type="match status" value="1"/>
</dbReference>
<evidence type="ECO:0000313" key="11">
    <source>
        <dbReference type="Proteomes" id="UP000812982"/>
    </source>
</evidence>
<dbReference type="EMBL" id="VOMB01000015">
    <property type="protein sequence ID" value="MBU9764235.1"/>
    <property type="molecule type" value="Genomic_DNA"/>
</dbReference>
<keyword evidence="2" id="KW-0548">Nucleotidyltransferase</keyword>
<dbReference type="PROSITE" id="PS51459">
    <property type="entry name" value="FIDO"/>
    <property type="match status" value="1"/>
</dbReference>
<keyword evidence="1" id="KW-0808">Transferase</keyword>
<evidence type="ECO:0000256" key="3">
    <source>
        <dbReference type="ARBA" id="ARBA00022741"/>
    </source>
</evidence>
<sequence>MRRITHRRADRCGRGHPIPRSRRRPCTGEVPHDRLQHPLAGALGRLETRCRRRRGRRARRIVEALAAGPHRAAQHRPGTHRAATQTRLPGVDVDVLDVVTVLDEAGRHALAQTLAAERLEGWQPSTEQIADLTALLTGAVSYDEYLRLRLPVAGAPARRRRLVRRRPYYLPGTSVLRNNFGIADATALAQLEFVATAGRILQAHLRCDDSDLDVRSLHRRVFGDVYAWAGEPRIVELRKGDSAFGSCARVPAALATLQAEIDRLGDEGAELDDGTLTYRLARIYVDYNQIHPFREGNGRTGTLLLHLLAARAGHRLDFADVSRTEWIAASRDSMPFRRDGRADPRPFVAVLRKRLKSTILDADA</sequence>
<dbReference type="InterPro" id="IPR003812">
    <property type="entry name" value="Fido"/>
</dbReference>
<reference evidence="10 11" key="1">
    <citation type="journal article" date="2021" name="Sci. Rep.">
        <title>Phenotypic and genomic hallmarks of a novel, potentially pathogenic rapidly growing Mycobacterium species related to the Mycobacterium fortuitum complex.</title>
        <authorList>
            <person name="Gharbi R."/>
            <person name="Khanna V."/>
            <person name="Frigui W."/>
            <person name="Mhenni B."/>
            <person name="Brosch R."/>
            <person name="Mardassi H."/>
        </authorList>
    </citation>
    <scope>NUCLEOTIDE SEQUENCE [LARGE SCALE GENOMIC DNA]</scope>
    <source>
        <strain evidence="10 11">TNTM28</strain>
    </source>
</reference>
<keyword evidence="11" id="KW-1185">Reference proteome</keyword>
<comment type="catalytic activity">
    <reaction evidence="6">
        <text>L-threonyl-[protein] + ATP = 3-O-(5'-adenylyl)-L-threonyl-[protein] + diphosphate</text>
        <dbReference type="Rhea" id="RHEA:54292"/>
        <dbReference type="Rhea" id="RHEA-COMP:11060"/>
        <dbReference type="Rhea" id="RHEA-COMP:13847"/>
        <dbReference type="ChEBI" id="CHEBI:30013"/>
        <dbReference type="ChEBI" id="CHEBI:30616"/>
        <dbReference type="ChEBI" id="CHEBI:33019"/>
        <dbReference type="ChEBI" id="CHEBI:138113"/>
        <dbReference type="EC" id="2.7.7.108"/>
    </reaction>
</comment>
<dbReference type="Pfam" id="PF02661">
    <property type="entry name" value="Fic"/>
    <property type="match status" value="1"/>
</dbReference>
<organism evidence="10 11">
    <name type="scientific">[Mycobacterium] fortunisiensis</name>
    <dbReference type="NCBI Taxonomy" id="2600579"/>
    <lineage>
        <taxon>Bacteria</taxon>
        <taxon>Bacillati</taxon>
        <taxon>Actinomycetota</taxon>
        <taxon>Actinomycetes</taxon>
        <taxon>Mycobacteriales</taxon>
        <taxon>Mycobacteriaceae</taxon>
        <taxon>Mycolicibacterium</taxon>
    </lineage>
</organism>
<keyword evidence="4" id="KW-0067">ATP-binding</keyword>
<evidence type="ECO:0000256" key="7">
    <source>
        <dbReference type="ARBA" id="ARBA00048696"/>
    </source>
</evidence>
<accession>A0ABS6KKU8</accession>
<gene>
    <name evidence="10" type="ORF">FR943_10325</name>
</gene>